<dbReference type="InterPro" id="IPR050134">
    <property type="entry name" value="NAD-dep_sirtuin_deacylases"/>
</dbReference>
<protein>
    <recommendedName>
        <fullName evidence="1">protein acetyllysine N-acetyltransferase</fullName>
        <ecNumber evidence="1">2.3.1.286</ecNumber>
    </recommendedName>
</protein>
<feature type="active site" description="Proton acceptor" evidence="4">
    <location>
        <position position="115"/>
    </location>
</feature>
<dbReference type="Gene3D" id="3.40.50.1220">
    <property type="entry name" value="TPP-binding domain"/>
    <property type="match status" value="1"/>
</dbReference>
<evidence type="ECO:0000256" key="4">
    <source>
        <dbReference type="PROSITE-ProRule" id="PRU00236"/>
    </source>
</evidence>
<evidence type="ECO:0000313" key="7">
    <source>
        <dbReference type="Proteomes" id="UP000315889"/>
    </source>
</evidence>
<reference evidence="6 7" key="1">
    <citation type="submission" date="2019-02" db="EMBL/GenBank/DDBJ databases">
        <title>Prokaryotic population dynamics and viral predation in marine succession experiment using metagenomics: the confinement effect.</title>
        <authorList>
            <person name="Haro-Moreno J.M."/>
            <person name="Rodriguez-Valera F."/>
            <person name="Lopez-Perez M."/>
        </authorList>
    </citation>
    <scope>NUCLEOTIDE SEQUENCE [LARGE SCALE GENOMIC DNA]</scope>
    <source>
        <strain evidence="6">MED-G170</strain>
    </source>
</reference>
<keyword evidence="2" id="KW-0808">Transferase</keyword>
<dbReference type="InterPro" id="IPR029035">
    <property type="entry name" value="DHS-like_NAD/FAD-binding_dom"/>
</dbReference>
<accession>A0A520MHE3</accession>
<dbReference type="GO" id="GO:0070403">
    <property type="term" value="F:NAD+ binding"/>
    <property type="evidence" value="ECO:0007669"/>
    <property type="project" value="InterPro"/>
</dbReference>
<feature type="binding site" evidence="4">
    <location>
        <position position="123"/>
    </location>
    <ligand>
        <name>Zn(2+)</name>
        <dbReference type="ChEBI" id="CHEBI:29105"/>
    </ligand>
</feature>
<dbReference type="Gene3D" id="3.30.1600.10">
    <property type="entry name" value="SIR2/SIRT2 'Small Domain"/>
    <property type="match status" value="1"/>
</dbReference>
<dbReference type="PROSITE" id="PS50305">
    <property type="entry name" value="SIRTUIN"/>
    <property type="match status" value="1"/>
</dbReference>
<keyword evidence="4" id="KW-0862">Zinc</keyword>
<dbReference type="InterPro" id="IPR003000">
    <property type="entry name" value="Sirtuin"/>
</dbReference>
<proteinExistence type="predicted"/>
<dbReference type="GO" id="GO:0046872">
    <property type="term" value="F:metal ion binding"/>
    <property type="evidence" value="ECO:0007669"/>
    <property type="project" value="UniProtKB-KW"/>
</dbReference>
<sequence>MLNVIAKLIQNKQWLVVTGAGVSADSGVPTYRDDKGIWQRKPPVKHQEFVQQHNARQRFWSRNMVGWRFMSQAIPNESHSVLAELEKLGHIRCLVTQNVDGLHQRAGSQHVIDLHGRVDTVSCISCHLKFPRSPLQRWLEQNNPNFASLAGTIAPDGDADIDELDYSSMKVPDCEYCGGILKPDAVFFGDSIPKQRVADAEAEMLGASGLLVVGSSLSTYSGYRFCLWAKQQNKPIVIINQGETRADEIACERTNQKCSSVLQVWLNQVS</sequence>
<organism evidence="6 7">
    <name type="scientific">SAR92 clade bacterium</name>
    <dbReference type="NCBI Taxonomy" id="2315479"/>
    <lineage>
        <taxon>Bacteria</taxon>
        <taxon>Pseudomonadati</taxon>
        <taxon>Pseudomonadota</taxon>
        <taxon>Gammaproteobacteria</taxon>
        <taxon>Cellvibrionales</taxon>
        <taxon>Porticoccaceae</taxon>
        <taxon>SAR92 clade</taxon>
    </lineage>
</organism>
<feature type="domain" description="Deacetylase sirtuin-type" evidence="5">
    <location>
        <begin position="1"/>
        <end position="270"/>
    </location>
</feature>
<dbReference type="Pfam" id="PF02146">
    <property type="entry name" value="SIR2"/>
    <property type="match status" value="1"/>
</dbReference>
<dbReference type="GO" id="GO:0017136">
    <property type="term" value="F:histone deacetylase activity, NAD-dependent"/>
    <property type="evidence" value="ECO:0007669"/>
    <property type="project" value="TreeGrafter"/>
</dbReference>
<dbReference type="PANTHER" id="PTHR11085">
    <property type="entry name" value="NAD-DEPENDENT PROTEIN DEACYLASE SIRTUIN-5, MITOCHONDRIAL-RELATED"/>
    <property type="match status" value="1"/>
</dbReference>
<evidence type="ECO:0000256" key="3">
    <source>
        <dbReference type="ARBA" id="ARBA00023027"/>
    </source>
</evidence>
<dbReference type="EMBL" id="SHBP01000003">
    <property type="protein sequence ID" value="RZO20656.1"/>
    <property type="molecule type" value="Genomic_DNA"/>
</dbReference>
<dbReference type="EC" id="2.3.1.286" evidence="1"/>
<feature type="binding site" evidence="4">
    <location>
        <position position="126"/>
    </location>
    <ligand>
        <name>Zn(2+)</name>
        <dbReference type="ChEBI" id="CHEBI:29105"/>
    </ligand>
</feature>
<keyword evidence="4" id="KW-0479">Metal-binding</keyword>
<gene>
    <name evidence="6" type="ORF">EVB03_02800</name>
</gene>
<comment type="caution">
    <text evidence="6">The sequence shown here is derived from an EMBL/GenBank/DDBJ whole genome shotgun (WGS) entry which is preliminary data.</text>
</comment>
<feature type="binding site" evidence="4">
    <location>
        <position position="177"/>
    </location>
    <ligand>
        <name>Zn(2+)</name>
        <dbReference type="ChEBI" id="CHEBI:29105"/>
    </ligand>
</feature>
<dbReference type="AlphaFoldDB" id="A0A520MHE3"/>
<dbReference type="SUPFAM" id="SSF52467">
    <property type="entry name" value="DHS-like NAD/FAD-binding domain"/>
    <property type="match status" value="1"/>
</dbReference>
<dbReference type="InterPro" id="IPR026590">
    <property type="entry name" value="Ssirtuin_cat_dom"/>
</dbReference>
<dbReference type="NCBIfam" id="NF003738">
    <property type="entry name" value="PRK05333.1"/>
    <property type="match status" value="1"/>
</dbReference>
<dbReference type="InterPro" id="IPR026591">
    <property type="entry name" value="Sirtuin_cat_small_dom_sf"/>
</dbReference>
<evidence type="ECO:0000256" key="1">
    <source>
        <dbReference type="ARBA" id="ARBA00012928"/>
    </source>
</evidence>
<feature type="binding site" evidence="4">
    <location>
        <position position="174"/>
    </location>
    <ligand>
        <name>Zn(2+)</name>
        <dbReference type="ChEBI" id="CHEBI:29105"/>
    </ligand>
</feature>
<evidence type="ECO:0000313" key="6">
    <source>
        <dbReference type="EMBL" id="RZO20656.1"/>
    </source>
</evidence>
<dbReference type="PANTHER" id="PTHR11085:SF10">
    <property type="entry name" value="NAD-DEPENDENT PROTEIN DEACYLASE SIRTUIN-5, MITOCHONDRIAL-RELATED"/>
    <property type="match status" value="1"/>
</dbReference>
<evidence type="ECO:0000256" key="2">
    <source>
        <dbReference type="ARBA" id="ARBA00022679"/>
    </source>
</evidence>
<keyword evidence="3" id="KW-0520">NAD</keyword>
<dbReference type="Proteomes" id="UP000315889">
    <property type="component" value="Unassembled WGS sequence"/>
</dbReference>
<name>A0A520MHE3_9GAMM</name>
<evidence type="ECO:0000259" key="5">
    <source>
        <dbReference type="PROSITE" id="PS50305"/>
    </source>
</evidence>